<protein>
    <submittedName>
        <fullName evidence="1">Uncharacterized protein</fullName>
    </submittedName>
</protein>
<dbReference type="Proteomes" id="UP000644140">
    <property type="component" value="Chromosome"/>
</dbReference>
<dbReference type="RefSeq" id="WP_151781059.1">
    <property type="nucleotide sequence ID" value="NZ_BKNL01000024.1"/>
</dbReference>
<name>A0A8I1DGS1_ACIBZ</name>
<accession>A0A8I1DGS1</accession>
<gene>
    <name evidence="1" type="ORF">I9054_014570</name>
</gene>
<reference evidence="1" key="1">
    <citation type="submission" date="2022-02" db="EMBL/GenBank/DDBJ databases">
        <title>Characterization of Tn125 harboring carbapenem-resistant Acinetobacter bereziniae clinical isolates.</title>
        <authorList>
            <person name="Wong N.-K."/>
            <person name="Pan Q."/>
        </authorList>
    </citation>
    <scope>NUCLEOTIDE SEQUENCE</scope>
    <source>
        <strain evidence="1">GD03393</strain>
    </source>
</reference>
<dbReference type="AlphaFoldDB" id="A0A8I1DGS1"/>
<evidence type="ECO:0000313" key="2">
    <source>
        <dbReference type="Proteomes" id="UP000644140"/>
    </source>
</evidence>
<dbReference type="EMBL" id="CP092085">
    <property type="protein sequence ID" value="UUN96594.1"/>
    <property type="molecule type" value="Genomic_DNA"/>
</dbReference>
<proteinExistence type="predicted"/>
<sequence length="323" mass="35840">MKIKLLSFAIISSLFLTACGGDSDAGDYISNNDSEWFSYETGGSLDDAYLFNKVKFSFRNKQMYIDGEYKVDGSTQFTASDLLSQYLASDGLYDATKSKTDLGYQNATLKSKSATVWTFTPYSTRNYKQLELTEKFETVNLTGKLISPYINGFDHFAGSNSALSDAMGPYPAYYVKKLQGKTFPTGSTCLRSISSSTNTAFADLYSNDPIIGYNPSKYFQNGYIQAKLGNFSLDLSRDIQPNTHIAAVAKIGSDYYQAAYYTAGDYEVLADKIQQYEQDYQDAVNQFGKYSINAQIQQAYLNGLKSECTLFNTTASQAIDAVK</sequence>
<evidence type="ECO:0000313" key="1">
    <source>
        <dbReference type="EMBL" id="UUN96594.1"/>
    </source>
</evidence>
<organism evidence="1 2">
    <name type="scientific">Acinetobacter bereziniae</name>
    <name type="common">Acinetobacter genomosp. 10</name>
    <dbReference type="NCBI Taxonomy" id="106648"/>
    <lineage>
        <taxon>Bacteria</taxon>
        <taxon>Pseudomonadati</taxon>
        <taxon>Pseudomonadota</taxon>
        <taxon>Gammaproteobacteria</taxon>
        <taxon>Moraxellales</taxon>
        <taxon>Moraxellaceae</taxon>
        <taxon>Acinetobacter</taxon>
    </lineage>
</organism>
<dbReference type="PROSITE" id="PS51257">
    <property type="entry name" value="PROKAR_LIPOPROTEIN"/>
    <property type="match status" value="1"/>
</dbReference>